<dbReference type="HOGENOM" id="CLU_048802_0_0_1"/>
<dbReference type="AlphaFoldDB" id="F0XLT7"/>
<evidence type="ECO:0000256" key="5">
    <source>
        <dbReference type="ARBA" id="ARBA00022552"/>
    </source>
</evidence>
<dbReference type="GeneID" id="25979783"/>
<evidence type="ECO:0000256" key="1">
    <source>
        <dbReference type="ARBA" id="ARBA00004604"/>
    </source>
</evidence>
<dbReference type="eggNOG" id="KOG3190">
    <property type="taxonomic scope" value="Eukaryota"/>
</dbReference>
<evidence type="ECO:0000313" key="13">
    <source>
        <dbReference type="Proteomes" id="UP000007796"/>
    </source>
</evidence>
<feature type="region of interest" description="Disordered" evidence="11">
    <location>
        <begin position="272"/>
        <end position="308"/>
    </location>
</feature>
<feature type="region of interest" description="Disordered" evidence="11">
    <location>
        <begin position="177"/>
        <end position="259"/>
    </location>
</feature>
<accession>F0XLT7</accession>
<keyword evidence="8 10" id="KW-0687">Ribonucleoprotein</keyword>
<reference evidence="12 13" key="1">
    <citation type="journal article" date="2011" name="Proc. Natl. Acad. Sci. U.S.A.">
        <title>Genome and transcriptome analyses of the mountain pine beetle-fungal symbiont Grosmannia clavigera, a lodgepole pine pathogen.</title>
        <authorList>
            <person name="DiGuistini S."/>
            <person name="Wang Y."/>
            <person name="Liao N.Y."/>
            <person name="Taylor G."/>
            <person name="Tanguay P."/>
            <person name="Feau N."/>
            <person name="Henrissat B."/>
            <person name="Chan S.K."/>
            <person name="Hesse-Orce U."/>
            <person name="Alamouti S.M."/>
            <person name="Tsui C.K.M."/>
            <person name="Docking R.T."/>
            <person name="Levasseur A."/>
            <person name="Haridas S."/>
            <person name="Robertson G."/>
            <person name="Birol I."/>
            <person name="Holt R.A."/>
            <person name="Marra M.A."/>
            <person name="Hamelin R.C."/>
            <person name="Hirst M."/>
            <person name="Jones S.J.M."/>
            <person name="Bohlmann J."/>
            <person name="Breuil C."/>
        </authorList>
    </citation>
    <scope>NUCLEOTIDE SEQUENCE [LARGE SCALE GENOMIC DNA]</scope>
    <source>
        <strain evidence="13">kw1407 / UAMH 11150</strain>
    </source>
</reference>
<comment type="subcellular location">
    <subcellularLocation>
        <location evidence="1 10">Nucleus</location>
        <location evidence="1 10">Nucleolus</location>
    </subcellularLocation>
</comment>
<feature type="compositionally biased region" description="Basic and acidic residues" evidence="11">
    <location>
        <begin position="45"/>
        <end position="55"/>
    </location>
</feature>
<dbReference type="GO" id="GO:0005730">
    <property type="term" value="C:nucleolus"/>
    <property type="evidence" value="ECO:0007669"/>
    <property type="project" value="UniProtKB-SubCell"/>
</dbReference>
<evidence type="ECO:0000256" key="8">
    <source>
        <dbReference type="ARBA" id="ARBA00023274"/>
    </source>
</evidence>
<evidence type="ECO:0000313" key="12">
    <source>
        <dbReference type="EMBL" id="EFX01417.1"/>
    </source>
</evidence>
<feature type="compositionally biased region" description="Low complexity" evidence="11">
    <location>
        <begin position="199"/>
        <end position="212"/>
    </location>
</feature>
<organism evidence="13">
    <name type="scientific">Grosmannia clavigera (strain kw1407 / UAMH 11150)</name>
    <name type="common">Blue stain fungus</name>
    <name type="synonym">Graphiocladiella clavigera</name>
    <dbReference type="NCBI Taxonomy" id="655863"/>
    <lineage>
        <taxon>Eukaryota</taxon>
        <taxon>Fungi</taxon>
        <taxon>Dikarya</taxon>
        <taxon>Ascomycota</taxon>
        <taxon>Pezizomycotina</taxon>
        <taxon>Sordariomycetes</taxon>
        <taxon>Sordariomycetidae</taxon>
        <taxon>Ophiostomatales</taxon>
        <taxon>Ophiostomataceae</taxon>
        <taxon>Leptographium</taxon>
    </lineage>
</organism>
<dbReference type="InParanoid" id="F0XLT7"/>
<comment type="subunit">
    <text evidence="3 10">Associates with 90S and pre-40S pre-ribosomal particles.</text>
</comment>
<comment type="function">
    <text evidence="9 10">Component of the 90S pre-ribosome involved in the maturation of rRNAs. Required for early cleavages of the pre-RNAs in the 40S ribosomal subunit maturation pathway.</text>
</comment>
<gene>
    <name evidence="12" type="ORF">CMQ_6359</name>
</gene>
<evidence type="ECO:0000256" key="9">
    <source>
        <dbReference type="ARBA" id="ARBA00025053"/>
    </source>
</evidence>
<dbReference type="InterPro" id="IPR009292">
    <property type="entry name" value="RRP36"/>
</dbReference>
<dbReference type="OrthoDB" id="448446at2759"/>
<name>F0XLT7_GROCL</name>
<dbReference type="PANTHER" id="PTHR21738:SF0">
    <property type="entry name" value="RIBOSOMAL RNA PROCESSING PROTEIN 36 HOMOLOG"/>
    <property type="match status" value="1"/>
</dbReference>
<protein>
    <recommendedName>
        <fullName evidence="10">rRNA biogenesis protein RRP36</fullName>
    </recommendedName>
</protein>
<keyword evidence="7 10" id="KW-0539">Nucleus</keyword>
<dbReference type="FunCoup" id="F0XLT7">
    <property type="interactions" value="493"/>
</dbReference>
<feature type="compositionally biased region" description="Basic and acidic residues" evidence="11">
    <location>
        <begin position="225"/>
        <end position="253"/>
    </location>
</feature>
<feature type="compositionally biased region" description="Basic residues" evidence="11">
    <location>
        <begin position="183"/>
        <end position="194"/>
    </location>
</feature>
<dbReference type="RefSeq" id="XP_014170899.1">
    <property type="nucleotide sequence ID" value="XM_014315424.1"/>
</dbReference>
<dbReference type="GO" id="GO:0030686">
    <property type="term" value="C:90S preribosome"/>
    <property type="evidence" value="ECO:0007669"/>
    <property type="project" value="TreeGrafter"/>
</dbReference>
<keyword evidence="6" id="KW-0175">Coiled coil</keyword>
<evidence type="ECO:0000256" key="6">
    <source>
        <dbReference type="ARBA" id="ARBA00023054"/>
    </source>
</evidence>
<comment type="similarity">
    <text evidence="2 10">Belongs to the RRP36 family.</text>
</comment>
<evidence type="ECO:0000256" key="11">
    <source>
        <dbReference type="SAM" id="MobiDB-lite"/>
    </source>
</evidence>
<keyword evidence="13" id="KW-1185">Reference proteome</keyword>
<sequence>MDSKRRKLGVEKAERHSRPVKRAKVDETDMFEDEEEQLESEEDAFSGRREKDAAKRKAGGSGTKAASEPAADEDKETAAEKGKVKQRAAPRTSKHAPAEVTSRFAVKRGRNWLSGDATIAGVDVRPAEMRSRDPRFLLASMSGPASRKDTLRARRNYAFLDEYRDGEMQQLRETLTTAERAVKSVRKSAAKRGRSGGSLPPQQQQRLEAAEAAAEELKRKLASMEARKRDRQAKDREQDVLEEHKKRERELVRQGKKPFFLKRSEQRKQLLVDQFSSMSEQQVDKAMDRRRKKVASRERREMPLVRRG</sequence>
<keyword evidence="5 10" id="KW-0698">rRNA processing</keyword>
<keyword evidence="4 10" id="KW-0690">Ribosome biogenesis</keyword>
<evidence type="ECO:0000256" key="4">
    <source>
        <dbReference type="ARBA" id="ARBA00022517"/>
    </source>
</evidence>
<dbReference type="PANTHER" id="PTHR21738">
    <property type="entry name" value="RIBOSOMAL RNA PROCESSING PROTEIN 36 HOMOLOG"/>
    <property type="match status" value="1"/>
</dbReference>
<proteinExistence type="inferred from homology"/>
<feature type="compositionally biased region" description="Basic residues" evidence="11">
    <location>
        <begin position="84"/>
        <end position="94"/>
    </location>
</feature>
<evidence type="ECO:0000256" key="7">
    <source>
        <dbReference type="ARBA" id="ARBA00023242"/>
    </source>
</evidence>
<feature type="compositionally biased region" description="Basic and acidic residues" evidence="11">
    <location>
        <begin position="295"/>
        <end position="308"/>
    </location>
</feature>
<feature type="region of interest" description="Disordered" evidence="11">
    <location>
        <begin position="1"/>
        <end position="107"/>
    </location>
</feature>
<dbReference type="STRING" id="655863.F0XLT7"/>
<dbReference type="GO" id="GO:0000462">
    <property type="term" value="P:maturation of SSU-rRNA from tricistronic rRNA transcript (SSU-rRNA, 5.8S rRNA, LSU-rRNA)"/>
    <property type="evidence" value="ECO:0007669"/>
    <property type="project" value="TreeGrafter"/>
</dbReference>
<evidence type="ECO:0000256" key="2">
    <source>
        <dbReference type="ARBA" id="ARBA00009418"/>
    </source>
</evidence>
<dbReference type="Pfam" id="PF06102">
    <property type="entry name" value="RRP36"/>
    <property type="match status" value="1"/>
</dbReference>
<dbReference type="EMBL" id="GL629794">
    <property type="protein sequence ID" value="EFX01417.1"/>
    <property type="molecule type" value="Genomic_DNA"/>
</dbReference>
<evidence type="ECO:0000256" key="3">
    <source>
        <dbReference type="ARBA" id="ARBA00011167"/>
    </source>
</evidence>
<evidence type="ECO:0000256" key="10">
    <source>
        <dbReference type="RuleBase" id="RU368027"/>
    </source>
</evidence>
<feature type="compositionally biased region" description="Acidic residues" evidence="11">
    <location>
        <begin position="28"/>
        <end position="44"/>
    </location>
</feature>
<dbReference type="Proteomes" id="UP000007796">
    <property type="component" value="Unassembled WGS sequence"/>
</dbReference>
<feature type="compositionally biased region" description="Basic and acidic residues" evidence="11">
    <location>
        <begin position="1"/>
        <end position="27"/>
    </location>
</feature>